<dbReference type="InterPro" id="IPR049067">
    <property type="entry name" value="MreB-like_C"/>
</dbReference>
<name>U5QG76_GLOK1</name>
<evidence type="ECO:0000313" key="3">
    <source>
        <dbReference type="EMBL" id="AGY57967.1"/>
    </source>
</evidence>
<feature type="domain" description="Actin-like protein N-terminal" evidence="1">
    <location>
        <begin position="6"/>
        <end position="154"/>
    </location>
</feature>
<evidence type="ECO:0000259" key="1">
    <source>
        <dbReference type="Pfam" id="PF17989"/>
    </source>
</evidence>
<dbReference type="Gene3D" id="3.30.420.40">
    <property type="match status" value="2"/>
</dbReference>
<gene>
    <name evidence="3" type="ORF">GKIL_1721</name>
</gene>
<dbReference type="Pfam" id="PF21522">
    <property type="entry name" value="MreB-like_C"/>
    <property type="match status" value="1"/>
</dbReference>
<keyword evidence="4" id="KW-1185">Reference proteome</keyword>
<dbReference type="InterPro" id="IPR040607">
    <property type="entry name" value="ALP_N"/>
</dbReference>
<dbReference type="KEGG" id="glj:GKIL_1721"/>
<dbReference type="InterPro" id="IPR043129">
    <property type="entry name" value="ATPase_NBD"/>
</dbReference>
<accession>U5QG76</accession>
<reference evidence="3 4" key="1">
    <citation type="journal article" date="2013" name="PLoS ONE">
        <title>Cultivation and Complete Genome Sequencing of Gloeobacter kilaueensis sp. nov., from a Lava Cave in Kilauea Caldera, Hawai'i.</title>
        <authorList>
            <person name="Saw J.H."/>
            <person name="Schatz M."/>
            <person name="Brown M.V."/>
            <person name="Kunkel D.D."/>
            <person name="Foster J.S."/>
            <person name="Shick H."/>
            <person name="Christensen S."/>
            <person name="Hou S."/>
            <person name="Wan X."/>
            <person name="Donachie S.P."/>
        </authorList>
    </citation>
    <scope>NUCLEOTIDE SEQUENCE [LARGE SCALE GENOMIC DNA]</scope>
    <source>
        <strain evidence="4">JS</strain>
    </source>
</reference>
<sequence length="348" mass="38329">MHLRIALDVGMGAFKYCSQLHGQKLVGLIDSAVAPPREPGFGQKPFLQVTMSSECRIVGSDARASEFARACWGGGKVSQDVKLLAMAALGKICECLSYDQLHVTLGSSLPVQMWATHRDALAQLLSGEHAFALGKSSYRVRVELDPNRVLPEGYCTYLHLRSLGLLGAHETVGIVDVGHSTVGLCLVENDEFVAERSVHRDEGMRMFYGLLGQEVARMTGDFPGDLMIERLYMSGAGEIRRMNEVIDLQRILQMTMRTYGEKIFNLVPTTWKGVTLGRVVLTGGGATTVLPAFAEHFSRKFGMATERVIEMATEPEPRGLLMVCPEPRMANVRGLYHWLQERSALSVA</sequence>
<evidence type="ECO:0000313" key="4">
    <source>
        <dbReference type="Proteomes" id="UP000017396"/>
    </source>
</evidence>
<proteinExistence type="predicted"/>
<dbReference type="RefSeq" id="WP_023173088.1">
    <property type="nucleotide sequence ID" value="NC_022600.1"/>
</dbReference>
<dbReference type="CDD" id="cd24025">
    <property type="entry name" value="ASKHA_NBD_ParM_pCBH-like"/>
    <property type="match status" value="1"/>
</dbReference>
<dbReference type="EMBL" id="CP003587">
    <property type="protein sequence ID" value="AGY57967.1"/>
    <property type="molecule type" value="Genomic_DNA"/>
</dbReference>
<dbReference type="SUPFAM" id="SSF53067">
    <property type="entry name" value="Actin-like ATPase domain"/>
    <property type="match status" value="2"/>
</dbReference>
<dbReference type="AlphaFoldDB" id="U5QG76"/>
<dbReference type="Pfam" id="PF17989">
    <property type="entry name" value="ALP_N"/>
    <property type="match status" value="1"/>
</dbReference>
<dbReference type="STRING" id="1183438.GKIL_1721"/>
<organism evidence="3 4">
    <name type="scientific">Gloeobacter kilaueensis (strain ATCC BAA-2537 / CCAP 1431/1 / ULC 316 / JS1)</name>
    <dbReference type="NCBI Taxonomy" id="1183438"/>
    <lineage>
        <taxon>Bacteria</taxon>
        <taxon>Bacillati</taxon>
        <taxon>Cyanobacteriota</taxon>
        <taxon>Cyanophyceae</taxon>
        <taxon>Gloeobacterales</taxon>
        <taxon>Gloeobacteraceae</taxon>
        <taxon>Gloeobacter</taxon>
    </lineage>
</organism>
<evidence type="ECO:0000259" key="2">
    <source>
        <dbReference type="Pfam" id="PF21522"/>
    </source>
</evidence>
<dbReference type="Proteomes" id="UP000017396">
    <property type="component" value="Chromosome"/>
</dbReference>
<protein>
    <submittedName>
        <fullName evidence="3">Plasmid segregation protein ParM</fullName>
    </submittedName>
</protein>
<dbReference type="OrthoDB" id="143284at2"/>
<dbReference type="HOGENOM" id="CLU_796353_0_0_3"/>
<feature type="domain" description="Actin homologue MreB-like C-terminal" evidence="2">
    <location>
        <begin position="174"/>
        <end position="293"/>
    </location>
</feature>